<evidence type="ECO:0000313" key="3">
    <source>
        <dbReference type="Proteomes" id="UP001243844"/>
    </source>
</evidence>
<feature type="transmembrane region" description="Helical" evidence="1">
    <location>
        <begin position="42"/>
        <end position="62"/>
    </location>
</feature>
<dbReference type="RefSeq" id="WP_308981314.1">
    <property type="nucleotide sequence ID" value="NZ_JAVIDL010000011.1"/>
</dbReference>
<feature type="transmembrane region" description="Helical" evidence="1">
    <location>
        <begin position="196"/>
        <end position="217"/>
    </location>
</feature>
<comment type="caution">
    <text evidence="2">The sequence shown here is derived from an EMBL/GenBank/DDBJ whole genome shotgun (WGS) entry which is preliminary data.</text>
</comment>
<evidence type="ECO:0000313" key="2">
    <source>
        <dbReference type="EMBL" id="MDQ8935584.1"/>
    </source>
</evidence>
<keyword evidence="1" id="KW-0812">Transmembrane</keyword>
<feature type="transmembrane region" description="Helical" evidence="1">
    <location>
        <begin position="134"/>
        <end position="152"/>
    </location>
</feature>
<dbReference type="InterPro" id="IPR008535">
    <property type="entry name" value="DUF817"/>
</dbReference>
<dbReference type="Proteomes" id="UP001243844">
    <property type="component" value="Unassembled WGS sequence"/>
</dbReference>
<feature type="transmembrane region" description="Helical" evidence="1">
    <location>
        <begin position="102"/>
        <end position="122"/>
    </location>
</feature>
<accession>A0AAW8J788</accession>
<gene>
    <name evidence="2" type="ORF">RFH47_07565</name>
</gene>
<protein>
    <submittedName>
        <fullName evidence="2">DUF817 family protein</fullName>
    </submittedName>
</protein>
<keyword evidence="1" id="KW-0472">Membrane</keyword>
<dbReference type="EMBL" id="JAVIDL010000011">
    <property type="protein sequence ID" value="MDQ8935584.1"/>
    <property type="molecule type" value="Genomic_DNA"/>
</dbReference>
<dbReference type="PIRSF" id="PIRSF009141">
    <property type="entry name" value="UCP009141"/>
    <property type="match status" value="1"/>
</dbReference>
<proteinExistence type="predicted"/>
<feature type="transmembrane region" description="Helical" evidence="1">
    <location>
        <begin position="158"/>
        <end position="176"/>
    </location>
</feature>
<dbReference type="Pfam" id="PF05675">
    <property type="entry name" value="DUF817"/>
    <property type="match status" value="1"/>
</dbReference>
<dbReference type="AlphaFoldDB" id="A0AAW8J788"/>
<name>A0AAW8J788_9GAMM</name>
<keyword evidence="1" id="KW-1133">Transmembrane helix</keyword>
<reference evidence="2" key="1">
    <citation type="submission" date="2023-08" db="EMBL/GenBank/DDBJ databases">
        <title>Emergence of clinically-relevant ST2 carbapenem-resistant Acinetobacter baumannii strains in hospital sewages in Zhejiang, East of China.</title>
        <authorList>
            <person name="Kaichao C."/>
            <person name="Zhang R."/>
        </authorList>
    </citation>
    <scope>NUCLEOTIDE SEQUENCE</scope>
    <source>
        <strain evidence="2">M-RB-37</strain>
    </source>
</reference>
<organism evidence="2 3">
    <name type="scientific">Acinetobacter rudis</name>
    <dbReference type="NCBI Taxonomy" id="632955"/>
    <lineage>
        <taxon>Bacteria</taxon>
        <taxon>Pseudomonadati</taxon>
        <taxon>Pseudomonadota</taxon>
        <taxon>Gammaproteobacteria</taxon>
        <taxon>Moraxellales</taxon>
        <taxon>Moraxellaceae</taxon>
        <taxon>Acinetobacter</taxon>
    </lineage>
</organism>
<feature type="transmembrane region" description="Helical" evidence="1">
    <location>
        <begin position="7"/>
        <end position="30"/>
    </location>
</feature>
<sequence length="265" mass="30859">MSVIINLIRFSSLAASAAVFGILLLLAFVLSVSMDDTAYFGFYRYDYLLFFALMIQFTMLYFKLESWNEAKVIALFHVMAMVMEIVLTSPVIGSWYYPQPSVFKIITVPLFAGFMYSAVGSFFSRGIRLLQVQFDHLPSFTAMMSLAVLSYLNFMTKFVIYDFRYFLFLWSVLLFYKTRVQFNLGNYKIHSPMLLVLLILAVIIWVAENISTFYQIWLYPSQIDAWHMVGLGKIGSWYLLLLLSLVLVLKILGDRDRQGHWYIKH</sequence>
<feature type="transmembrane region" description="Helical" evidence="1">
    <location>
        <begin position="237"/>
        <end position="253"/>
    </location>
</feature>
<feature type="transmembrane region" description="Helical" evidence="1">
    <location>
        <begin position="74"/>
        <end position="96"/>
    </location>
</feature>
<evidence type="ECO:0000256" key="1">
    <source>
        <dbReference type="SAM" id="Phobius"/>
    </source>
</evidence>